<gene>
    <name evidence="3" type="ORF">KVT40_008083</name>
</gene>
<dbReference type="PANTHER" id="PTHR38111:SF11">
    <property type="entry name" value="TRANSCRIPTION FACTOR DOMAIN-CONTAINING PROTEIN-RELATED"/>
    <property type="match status" value="1"/>
</dbReference>
<keyword evidence="4" id="KW-1185">Reference proteome</keyword>
<keyword evidence="1" id="KW-0539">Nucleus</keyword>
<dbReference type="Pfam" id="PF00172">
    <property type="entry name" value="Zn_clus"/>
    <property type="match status" value="1"/>
</dbReference>
<protein>
    <recommendedName>
        <fullName evidence="2">Zn(2)-C6 fungal-type domain-containing protein</fullName>
    </recommendedName>
</protein>
<name>A0A8K0KTW9_9PEZI</name>
<evidence type="ECO:0000259" key="2">
    <source>
        <dbReference type="PROSITE" id="PS50048"/>
    </source>
</evidence>
<dbReference type="EMBL" id="JAESVG020000010">
    <property type="protein sequence ID" value="KAG8623107.1"/>
    <property type="molecule type" value="Genomic_DNA"/>
</dbReference>
<evidence type="ECO:0000313" key="3">
    <source>
        <dbReference type="EMBL" id="KAG8623107.1"/>
    </source>
</evidence>
<dbReference type="AlphaFoldDB" id="A0A8K0KTW9"/>
<dbReference type="SMART" id="SM00066">
    <property type="entry name" value="GAL4"/>
    <property type="match status" value="1"/>
</dbReference>
<dbReference type="SUPFAM" id="SSF57701">
    <property type="entry name" value="Zn2/Cys6 DNA-binding domain"/>
    <property type="match status" value="1"/>
</dbReference>
<dbReference type="InterPro" id="IPR036864">
    <property type="entry name" value="Zn2-C6_fun-type_DNA-bd_sf"/>
</dbReference>
<dbReference type="GO" id="GO:0008270">
    <property type="term" value="F:zinc ion binding"/>
    <property type="evidence" value="ECO:0007669"/>
    <property type="project" value="InterPro"/>
</dbReference>
<dbReference type="GO" id="GO:0000981">
    <property type="term" value="F:DNA-binding transcription factor activity, RNA polymerase II-specific"/>
    <property type="evidence" value="ECO:0007669"/>
    <property type="project" value="InterPro"/>
</dbReference>
<evidence type="ECO:0000313" key="4">
    <source>
        <dbReference type="Proteomes" id="UP000809789"/>
    </source>
</evidence>
<evidence type="ECO:0000256" key="1">
    <source>
        <dbReference type="ARBA" id="ARBA00023242"/>
    </source>
</evidence>
<dbReference type="InterPro" id="IPR053178">
    <property type="entry name" value="Osmoadaptation_assoc"/>
</dbReference>
<accession>A0A8K0KTW9</accession>
<dbReference type="PROSITE" id="PS50048">
    <property type="entry name" value="ZN2_CY6_FUNGAL_2"/>
    <property type="match status" value="1"/>
</dbReference>
<reference evidence="3" key="1">
    <citation type="submission" date="2021-07" db="EMBL/GenBank/DDBJ databases">
        <title>Elsinoe batatas strain:CRI-CJ2 Genome sequencing and assembly.</title>
        <authorList>
            <person name="Huang L."/>
        </authorList>
    </citation>
    <scope>NUCLEOTIDE SEQUENCE</scope>
    <source>
        <strain evidence="3">CRI-CJ2</strain>
    </source>
</reference>
<sequence>MVGVPLSRGCEACRKQKKRCEGTAAPCVRCRRLNIDCVGLGEKRYKFQDENIRFSAPGQSRKAQKSTAQSSSNTTIVTVAPSHGSLVTRTSANYIGDAETERLTSGDINSRWAMMLSEGRSSFGKVPDNSLTRIIGRFTANLDTDKNSNFQLPWNFGPFLEDVPRRLGNNAALDAATEAMMAAYMAFRSRGETNASMNNQLCLRSYGKAVNSLRECLNDHRASSSETLCSTMMLLIVETLSGLDKEKVLSHAGGAAGILKARGHAKSRNAFEDKILLSLRGPVIMHALFTTEPLFTDEQWEELIINPIEGYGVDGRVLKTLALFPNLLLDTRAAFSQEPIDYQKLRTIHTKMKDLHINHALNRQEVVARFEELDSREPDIKRLSIPLLVMHSHFARQAAVTLSYEAMLCILLSTVCSVPLPSPAPDLETNGFAQESGPEPWSPLIDPYIYLSQASTASKYLSDLCDKVTQHRPLGTIYMTFVMRVAHVAAATEEARAHILEQLRSFAKDMGGPSAQLDEKELNELGDYLSLRDMRGWRPGTGYLDDFPFRGASDRWDGTCSSR</sequence>
<dbReference type="PROSITE" id="PS00463">
    <property type="entry name" value="ZN2_CY6_FUNGAL_1"/>
    <property type="match status" value="1"/>
</dbReference>
<dbReference type="OrthoDB" id="4314040at2759"/>
<dbReference type="Proteomes" id="UP000809789">
    <property type="component" value="Unassembled WGS sequence"/>
</dbReference>
<organism evidence="3 4">
    <name type="scientific">Elsinoe batatas</name>
    <dbReference type="NCBI Taxonomy" id="2601811"/>
    <lineage>
        <taxon>Eukaryota</taxon>
        <taxon>Fungi</taxon>
        <taxon>Dikarya</taxon>
        <taxon>Ascomycota</taxon>
        <taxon>Pezizomycotina</taxon>
        <taxon>Dothideomycetes</taxon>
        <taxon>Dothideomycetidae</taxon>
        <taxon>Myriangiales</taxon>
        <taxon>Elsinoaceae</taxon>
        <taxon>Elsinoe</taxon>
    </lineage>
</organism>
<feature type="domain" description="Zn(2)-C6 fungal-type" evidence="2">
    <location>
        <begin position="9"/>
        <end position="38"/>
    </location>
</feature>
<dbReference type="PANTHER" id="PTHR38111">
    <property type="entry name" value="ZN(2)-C6 FUNGAL-TYPE DOMAIN-CONTAINING PROTEIN-RELATED"/>
    <property type="match status" value="1"/>
</dbReference>
<dbReference type="Gene3D" id="4.10.240.10">
    <property type="entry name" value="Zn(2)-C6 fungal-type DNA-binding domain"/>
    <property type="match status" value="1"/>
</dbReference>
<comment type="caution">
    <text evidence="3">The sequence shown here is derived from an EMBL/GenBank/DDBJ whole genome shotgun (WGS) entry which is preliminary data.</text>
</comment>
<dbReference type="CDD" id="cd00067">
    <property type="entry name" value="GAL4"/>
    <property type="match status" value="1"/>
</dbReference>
<dbReference type="InterPro" id="IPR001138">
    <property type="entry name" value="Zn2Cys6_DnaBD"/>
</dbReference>
<proteinExistence type="predicted"/>